<name>A0A1H6EYT5_9ACTN</name>
<reference evidence="1 2" key="1">
    <citation type="submission" date="2016-10" db="EMBL/GenBank/DDBJ databases">
        <authorList>
            <person name="de Groot N.N."/>
        </authorList>
    </citation>
    <scope>NUCLEOTIDE SEQUENCE [LARGE SCALE GENOMIC DNA]</scope>
    <source>
        <strain evidence="1 2">CGMCC 4.7037</strain>
    </source>
</reference>
<evidence type="ECO:0000313" key="2">
    <source>
        <dbReference type="Proteomes" id="UP000236732"/>
    </source>
</evidence>
<gene>
    <name evidence="1" type="ORF">SAMN05444920_13164</name>
</gene>
<sequence length="73" mass="7529">MPVSFTTGVRIHSSVETRLPAGTSSVPISSRRVCTGVGATTAALISSSVDSCTSRTSRANVVIPGSCTRFSIR</sequence>
<evidence type="ECO:0000313" key="1">
    <source>
        <dbReference type="EMBL" id="SEH02952.1"/>
    </source>
</evidence>
<dbReference type="Proteomes" id="UP000236732">
    <property type="component" value="Unassembled WGS sequence"/>
</dbReference>
<dbReference type="AlphaFoldDB" id="A0A1H6EYT5"/>
<keyword evidence="2" id="KW-1185">Reference proteome</keyword>
<proteinExistence type="predicted"/>
<protein>
    <submittedName>
        <fullName evidence="1">Uncharacterized protein</fullName>
    </submittedName>
</protein>
<organism evidence="1 2">
    <name type="scientific">Nonomuraea solani</name>
    <dbReference type="NCBI Taxonomy" id="1144553"/>
    <lineage>
        <taxon>Bacteria</taxon>
        <taxon>Bacillati</taxon>
        <taxon>Actinomycetota</taxon>
        <taxon>Actinomycetes</taxon>
        <taxon>Streptosporangiales</taxon>
        <taxon>Streptosporangiaceae</taxon>
        <taxon>Nonomuraea</taxon>
    </lineage>
</organism>
<accession>A0A1H6EYT5</accession>
<dbReference type="EMBL" id="FNVT01000031">
    <property type="protein sequence ID" value="SEH02952.1"/>
    <property type="molecule type" value="Genomic_DNA"/>
</dbReference>